<accession>A0A401VZ18</accession>
<dbReference type="GO" id="GO:0016791">
    <property type="term" value="F:phosphatase activity"/>
    <property type="evidence" value="ECO:0007669"/>
    <property type="project" value="TreeGrafter"/>
</dbReference>
<keyword evidence="1" id="KW-0378">Hydrolase</keyword>
<dbReference type="SUPFAM" id="SSF81606">
    <property type="entry name" value="PP2C-like"/>
    <property type="match status" value="1"/>
</dbReference>
<gene>
    <name evidence="3" type="ORF">GKJPGBOP_01966</name>
</gene>
<dbReference type="Pfam" id="PF07228">
    <property type="entry name" value="SpoIIE"/>
    <property type="match status" value="1"/>
</dbReference>
<evidence type="ECO:0000313" key="3">
    <source>
        <dbReference type="EMBL" id="GCD42307.1"/>
    </source>
</evidence>
<sequence length="413" mass="44762">MAGEAFADAYPGAEGYGMLEALLEQAQRAAPTDMPDLVNRHATALGLRHVGLYLVDIQQRQLCPLGVGQRALSVDSSLAGWTYRTLAMRVEDADDPEGGIRIWLPLVDGVERLGVLEVRTDLLDGERMRRCRALAALLAPIITSKRAYSDTFVRQARTQPMQLPAEMVRAFLPPRTIGNEQAVSTAVLEPAYELGGDAFDHSMTQDTLHAAIIDSMGHDLAAGLATSVALAGCRSGRRAGADLRETVDTVDQALSQWLPDRFATGVFLQLDLADGRLRWINCGHPPPLLIRRHAVLDRALEQAGQLPLGLPAALSPEPRTVHVAELEPGDRVLLYTDGVTEARDANGALFGLERFTDTIIRATAGGELAFETLRRLIHFIVDDQGNELRDDATLLLVEWCPGPWGPGGVVPAV</sequence>
<dbReference type="InterPro" id="IPR001932">
    <property type="entry name" value="PPM-type_phosphatase-like_dom"/>
</dbReference>
<dbReference type="PANTHER" id="PTHR43156">
    <property type="entry name" value="STAGE II SPORULATION PROTEIN E-RELATED"/>
    <property type="match status" value="1"/>
</dbReference>
<dbReference type="InterPro" id="IPR036457">
    <property type="entry name" value="PPM-type-like_dom_sf"/>
</dbReference>
<dbReference type="Proteomes" id="UP000286746">
    <property type="component" value="Unassembled WGS sequence"/>
</dbReference>
<organism evidence="3 4">
    <name type="scientific">Streptomyces paromomycinus</name>
    <name type="common">Streptomyces rimosus subsp. paromomycinus</name>
    <dbReference type="NCBI Taxonomy" id="92743"/>
    <lineage>
        <taxon>Bacteria</taxon>
        <taxon>Bacillati</taxon>
        <taxon>Actinomycetota</taxon>
        <taxon>Actinomycetes</taxon>
        <taxon>Kitasatosporales</taxon>
        <taxon>Streptomycetaceae</taxon>
        <taxon>Streptomyces</taxon>
    </lineage>
</organism>
<dbReference type="PANTHER" id="PTHR43156:SF2">
    <property type="entry name" value="STAGE II SPORULATION PROTEIN E"/>
    <property type="match status" value="1"/>
</dbReference>
<evidence type="ECO:0000259" key="2">
    <source>
        <dbReference type="SMART" id="SM00331"/>
    </source>
</evidence>
<evidence type="ECO:0000313" key="4">
    <source>
        <dbReference type="Proteomes" id="UP000286746"/>
    </source>
</evidence>
<dbReference type="RefSeq" id="WP_125053717.1">
    <property type="nucleotide sequence ID" value="NZ_BHZD01000001.1"/>
</dbReference>
<dbReference type="AlphaFoldDB" id="A0A401VZ18"/>
<proteinExistence type="predicted"/>
<name>A0A401VZ18_STREY</name>
<dbReference type="SMART" id="SM00331">
    <property type="entry name" value="PP2C_SIG"/>
    <property type="match status" value="1"/>
</dbReference>
<keyword evidence="4" id="KW-1185">Reference proteome</keyword>
<reference evidence="3 4" key="1">
    <citation type="submission" date="2018-11" db="EMBL/GenBank/DDBJ databases">
        <title>Whole genome sequence of Streptomyces paromomycinus NBRC 15454(T).</title>
        <authorList>
            <person name="Komaki H."/>
            <person name="Tamura T."/>
        </authorList>
    </citation>
    <scope>NUCLEOTIDE SEQUENCE [LARGE SCALE GENOMIC DNA]</scope>
    <source>
        <strain evidence="3 4">NBRC 15454</strain>
    </source>
</reference>
<comment type="caution">
    <text evidence="3">The sequence shown here is derived from an EMBL/GenBank/DDBJ whole genome shotgun (WGS) entry which is preliminary data.</text>
</comment>
<dbReference type="Gene3D" id="3.60.40.10">
    <property type="entry name" value="PPM-type phosphatase domain"/>
    <property type="match status" value="1"/>
</dbReference>
<protein>
    <recommendedName>
        <fullName evidence="2">PPM-type phosphatase domain-containing protein</fullName>
    </recommendedName>
</protein>
<evidence type="ECO:0000256" key="1">
    <source>
        <dbReference type="ARBA" id="ARBA00022801"/>
    </source>
</evidence>
<dbReference type="InterPro" id="IPR052016">
    <property type="entry name" value="Bact_Sigma-Reg"/>
</dbReference>
<feature type="domain" description="PPM-type phosphatase" evidence="2">
    <location>
        <begin position="179"/>
        <end position="399"/>
    </location>
</feature>
<dbReference type="EMBL" id="BHZD01000001">
    <property type="protein sequence ID" value="GCD42307.1"/>
    <property type="molecule type" value="Genomic_DNA"/>
</dbReference>